<dbReference type="HAMAP" id="MF_00765">
    <property type="entry name" value="DarP"/>
    <property type="match status" value="1"/>
</dbReference>
<evidence type="ECO:0000256" key="3">
    <source>
        <dbReference type="ARBA" id="ARBA00022730"/>
    </source>
</evidence>
<dbReference type="Pfam" id="PF04751">
    <property type="entry name" value="DarP"/>
    <property type="match status" value="1"/>
</dbReference>
<dbReference type="GO" id="GO:0005829">
    <property type="term" value="C:cytosol"/>
    <property type="evidence" value="ECO:0007669"/>
    <property type="project" value="TreeGrafter"/>
</dbReference>
<keyword evidence="7" id="KW-1185">Reference proteome</keyword>
<accession>A0A923S9X8</accession>
<comment type="caution">
    <text evidence="6">The sequence shown here is derived from an EMBL/GenBank/DDBJ whole genome shotgun (WGS) entry which is preliminary data.</text>
</comment>
<evidence type="ECO:0000256" key="1">
    <source>
        <dbReference type="ARBA" id="ARBA00022490"/>
    </source>
</evidence>
<proteinExistence type="inferred from homology"/>
<evidence type="ECO:0000256" key="5">
    <source>
        <dbReference type="HAMAP-Rule" id="MF_00765"/>
    </source>
</evidence>
<evidence type="ECO:0000313" key="7">
    <source>
        <dbReference type="Proteomes" id="UP000608513"/>
    </source>
</evidence>
<keyword evidence="2 5" id="KW-0690">Ribosome biogenesis</keyword>
<dbReference type="Gene3D" id="1.10.60.30">
    <property type="entry name" value="PSPTO4464-like domains"/>
    <property type="match status" value="2"/>
</dbReference>
<dbReference type="InterPro" id="IPR023153">
    <property type="entry name" value="DarP_sf"/>
</dbReference>
<dbReference type="GO" id="GO:0019843">
    <property type="term" value="F:rRNA binding"/>
    <property type="evidence" value="ECO:0007669"/>
    <property type="project" value="UniProtKB-UniRule"/>
</dbReference>
<comment type="similarity">
    <text evidence="5">Belongs to the DarP family.</text>
</comment>
<keyword evidence="4 5" id="KW-0694">RNA-binding</keyword>
<evidence type="ECO:0000256" key="2">
    <source>
        <dbReference type="ARBA" id="ARBA00022517"/>
    </source>
</evidence>
<dbReference type="RefSeq" id="WP_187074869.1">
    <property type="nucleotide sequence ID" value="NZ_JACORT010000001.1"/>
</dbReference>
<evidence type="ECO:0000256" key="4">
    <source>
        <dbReference type="ARBA" id="ARBA00022884"/>
    </source>
</evidence>
<dbReference type="InterPro" id="IPR006839">
    <property type="entry name" value="DarP"/>
</dbReference>
<comment type="function">
    <text evidence="5">Member of a network of 50S ribosomal subunit biogenesis factors which assembles along the 30S-50S interface, preventing incorrect 23S rRNA structures from forming. Promotes peptidyl transferase center (PTC) maturation.</text>
</comment>
<keyword evidence="3 5" id="KW-0699">rRNA-binding</keyword>
<dbReference type="PANTHER" id="PTHR38101">
    <property type="entry name" value="UPF0307 PROTEIN YJGA"/>
    <property type="match status" value="1"/>
</dbReference>
<dbReference type="Proteomes" id="UP000608513">
    <property type="component" value="Unassembled WGS sequence"/>
</dbReference>
<reference evidence="6" key="1">
    <citation type="submission" date="2020-08" db="EMBL/GenBank/DDBJ databases">
        <title>Ramlibacter sp. USB13 16S ribosomal RNA gene genome sequencing and assembly.</title>
        <authorList>
            <person name="Kang M."/>
        </authorList>
    </citation>
    <scope>NUCLEOTIDE SEQUENCE</scope>
    <source>
        <strain evidence="6">USB13</strain>
    </source>
</reference>
<name>A0A923S9X8_9BURK</name>
<protein>
    <recommendedName>
        <fullName evidence="5">Dual-action ribosomal maturation protein DarP</fullName>
    </recommendedName>
    <alternativeName>
        <fullName evidence="5">Large ribosomal subunit assembly factor DarP</fullName>
    </alternativeName>
</protein>
<dbReference type="PIRSF" id="PIRSF016183">
    <property type="entry name" value="UCP016183"/>
    <property type="match status" value="1"/>
</dbReference>
<gene>
    <name evidence="5" type="primary">darP</name>
    <name evidence="6" type="ORF">H8N03_04305</name>
</gene>
<dbReference type="PANTHER" id="PTHR38101:SF1">
    <property type="entry name" value="UPF0307 PROTEIN YJGA"/>
    <property type="match status" value="1"/>
</dbReference>
<dbReference type="GO" id="GO:1902626">
    <property type="term" value="P:assembly of large subunit precursor of preribosome"/>
    <property type="evidence" value="ECO:0007669"/>
    <property type="project" value="UniProtKB-UniRule"/>
</dbReference>
<organism evidence="6 7">
    <name type="scientific">Ramlibacter cellulosilyticus</name>
    <dbReference type="NCBI Taxonomy" id="2764187"/>
    <lineage>
        <taxon>Bacteria</taxon>
        <taxon>Pseudomonadati</taxon>
        <taxon>Pseudomonadota</taxon>
        <taxon>Betaproteobacteria</taxon>
        <taxon>Burkholderiales</taxon>
        <taxon>Comamonadaceae</taxon>
        <taxon>Ramlibacter</taxon>
    </lineage>
</organism>
<dbReference type="NCBIfam" id="NF003593">
    <property type="entry name" value="PRK05255.1-1"/>
    <property type="match status" value="1"/>
</dbReference>
<comment type="subcellular location">
    <subcellularLocation>
        <location evidence="5">Cytoplasm</location>
    </subcellularLocation>
    <text evidence="5">Associates with late stage pre-50S ribosomal subunits.</text>
</comment>
<dbReference type="SUPFAM" id="SSF158710">
    <property type="entry name" value="PSPTO4464-like"/>
    <property type="match status" value="1"/>
</dbReference>
<sequence length="209" mass="23843">MSRKPKKGYYVKGHFVAEGSELDLELRAEQTGGEPSRTELKKESTELQKVGEALLTLRSDLFQRLDLPESLRTALDELKRISNFEGRRRQLQYVGKLMRQLEPQTLQAIRDALEEQRSGSAQQTLALHAAEKWRDDLIANDDALQSWLQAHPGTDVQQLRALIRQARKDGAPTQDEVSKGQAPRRGRAYREIFQIVRDALEDEEEEGHG</sequence>
<keyword evidence="1 5" id="KW-0963">Cytoplasm</keyword>
<dbReference type="AlphaFoldDB" id="A0A923S9X8"/>
<dbReference type="EMBL" id="JACORT010000001">
    <property type="protein sequence ID" value="MBC5782155.1"/>
    <property type="molecule type" value="Genomic_DNA"/>
</dbReference>
<dbReference type="GO" id="GO:0043022">
    <property type="term" value="F:ribosome binding"/>
    <property type="evidence" value="ECO:0007669"/>
    <property type="project" value="UniProtKB-UniRule"/>
</dbReference>
<evidence type="ECO:0000313" key="6">
    <source>
        <dbReference type="EMBL" id="MBC5782155.1"/>
    </source>
</evidence>
<dbReference type="CDD" id="cd16331">
    <property type="entry name" value="YjgA-like"/>
    <property type="match status" value="1"/>
</dbReference>